<protein>
    <submittedName>
        <fullName evidence="2">Uncharacterized protein</fullName>
    </submittedName>
</protein>
<dbReference type="EMBL" id="KN848085">
    <property type="protein sequence ID" value="KIX94782.1"/>
    <property type="molecule type" value="Genomic_DNA"/>
</dbReference>
<dbReference type="GeneID" id="27715218"/>
<evidence type="ECO:0000313" key="3">
    <source>
        <dbReference type="Proteomes" id="UP000053411"/>
    </source>
</evidence>
<dbReference type="AlphaFoldDB" id="A0A0D2JN50"/>
<dbReference type="OrthoDB" id="4159843at2759"/>
<proteinExistence type="predicted"/>
<evidence type="ECO:0000313" key="2">
    <source>
        <dbReference type="EMBL" id="KIX94782.1"/>
    </source>
</evidence>
<dbReference type="RefSeq" id="XP_016628905.1">
    <property type="nucleotide sequence ID" value="XM_016779966.1"/>
</dbReference>
<accession>A0A0D2JN50</accession>
<keyword evidence="3" id="KW-1185">Reference proteome</keyword>
<organism evidence="2 3">
    <name type="scientific">Fonsecaea multimorphosa CBS 102226</name>
    <dbReference type="NCBI Taxonomy" id="1442371"/>
    <lineage>
        <taxon>Eukaryota</taxon>
        <taxon>Fungi</taxon>
        <taxon>Dikarya</taxon>
        <taxon>Ascomycota</taxon>
        <taxon>Pezizomycotina</taxon>
        <taxon>Eurotiomycetes</taxon>
        <taxon>Chaetothyriomycetidae</taxon>
        <taxon>Chaetothyriales</taxon>
        <taxon>Herpotrichiellaceae</taxon>
        <taxon>Fonsecaea</taxon>
    </lineage>
</organism>
<feature type="compositionally biased region" description="Acidic residues" evidence="1">
    <location>
        <begin position="331"/>
        <end position="340"/>
    </location>
</feature>
<feature type="compositionally biased region" description="Acidic residues" evidence="1">
    <location>
        <begin position="281"/>
        <end position="291"/>
    </location>
</feature>
<name>A0A0D2JN50_9EURO</name>
<feature type="region of interest" description="Disordered" evidence="1">
    <location>
        <begin position="277"/>
        <end position="353"/>
    </location>
</feature>
<sequence length="353" mass="40283">MSFLPDSSPEMLLASLDRPQPPEVRAYVAAMYVAGPDKAKLLVGWEGPHLPFYVCVPTAELQEVSPILEADGIRATNLPPQFPQYTIEFQQQEGQAVVVFGLWLGLHNASDAAIYANLDDMIRFKFEDILGMFFDCWQIAERLDCPPFKNYIVTTMIQMSEDDFDFLIYETNRFARMGYSGSAMVNAMVENMAFLYVKHELDLEIILHDWQRHAGLMDASPPLLTDFLLAVEDLKGLKDRELPYHPLHRICWKWHMHKDMEEREACRDFDAGNDAMLDRSDYDDDDGDGNGDAEPKFYEGWAQENMERRRTQGQGSGPGPRGEKRDAESAGLDDGDDDGVGQENEERRVRRRA</sequence>
<dbReference type="Proteomes" id="UP000053411">
    <property type="component" value="Unassembled WGS sequence"/>
</dbReference>
<reference evidence="2 3" key="1">
    <citation type="submission" date="2015-01" db="EMBL/GenBank/DDBJ databases">
        <title>The Genome Sequence of Fonsecaea multimorphosa CBS 102226.</title>
        <authorList>
            <consortium name="The Broad Institute Genomics Platform"/>
            <person name="Cuomo C."/>
            <person name="de Hoog S."/>
            <person name="Gorbushina A."/>
            <person name="Stielow B."/>
            <person name="Teixiera M."/>
            <person name="Abouelleil A."/>
            <person name="Chapman S.B."/>
            <person name="Priest M."/>
            <person name="Young S.K."/>
            <person name="Wortman J."/>
            <person name="Nusbaum C."/>
            <person name="Birren B."/>
        </authorList>
    </citation>
    <scope>NUCLEOTIDE SEQUENCE [LARGE SCALE GENOMIC DNA]</scope>
    <source>
        <strain evidence="2 3">CBS 102226</strain>
    </source>
</reference>
<feature type="compositionally biased region" description="Basic and acidic residues" evidence="1">
    <location>
        <begin position="344"/>
        <end position="353"/>
    </location>
</feature>
<gene>
    <name evidence="2" type="ORF">Z520_09472</name>
</gene>
<dbReference type="VEuPathDB" id="FungiDB:Z520_09472"/>
<evidence type="ECO:0000256" key="1">
    <source>
        <dbReference type="SAM" id="MobiDB-lite"/>
    </source>
</evidence>